<dbReference type="PANTHER" id="PTHR34874">
    <property type="entry name" value="PROTEIN YCHN"/>
    <property type="match status" value="1"/>
</dbReference>
<dbReference type="InterPro" id="IPR003787">
    <property type="entry name" value="Sulphur_relay_DsrE/F-like"/>
</dbReference>
<reference evidence="1" key="1">
    <citation type="submission" date="2019-10" db="EMBL/GenBank/DDBJ databases">
        <title>Metagenomic sequencing of thiosulfate-disproportionating enrichment culture.</title>
        <authorList>
            <person name="Umezawa K."/>
            <person name="Kojima H."/>
            <person name="Fukui M."/>
        </authorList>
    </citation>
    <scope>NUCLEOTIDE SEQUENCE</scope>
    <source>
        <strain evidence="1">45J</strain>
    </source>
</reference>
<dbReference type="Gene3D" id="3.40.1260.10">
    <property type="entry name" value="DsrEFH-like"/>
    <property type="match status" value="1"/>
</dbReference>
<dbReference type="EMBL" id="BLAB01000001">
    <property type="protein sequence ID" value="GER93441.1"/>
    <property type="molecule type" value="Genomic_DNA"/>
</dbReference>
<name>A0A5J4L3J2_9ZZZZ</name>
<comment type="caution">
    <text evidence="1">The sequence shown here is derived from an EMBL/GenBank/DDBJ whole genome shotgun (WGS) entry which is preliminary data.</text>
</comment>
<dbReference type="GO" id="GO:0005829">
    <property type="term" value="C:cytosol"/>
    <property type="evidence" value="ECO:0007669"/>
    <property type="project" value="TreeGrafter"/>
</dbReference>
<dbReference type="SUPFAM" id="SSF75169">
    <property type="entry name" value="DsrEFH-like"/>
    <property type="match status" value="1"/>
</dbReference>
<protein>
    <submittedName>
        <fullName evidence="1">DsrE family protein</fullName>
    </submittedName>
</protein>
<dbReference type="Pfam" id="PF02635">
    <property type="entry name" value="DsrE"/>
    <property type="match status" value="1"/>
</dbReference>
<organism evidence="1">
    <name type="scientific">hot springs metagenome</name>
    <dbReference type="NCBI Taxonomy" id="433727"/>
    <lineage>
        <taxon>unclassified sequences</taxon>
        <taxon>metagenomes</taxon>
        <taxon>ecological metagenomes</taxon>
    </lineage>
</organism>
<dbReference type="PANTHER" id="PTHR34874:SF1">
    <property type="entry name" value="PROTEIN YCHN"/>
    <property type="match status" value="1"/>
</dbReference>
<sequence length="120" mass="13053">MGKLTIGCFASLVGSVSLDFAVKLSDAAVKKGHKVDLWVSGNATMLSKKGQKAFKDYSHLAKTLTELFATGNFQATACEACAEARGYHKDDTMEGWKRHSMDWYLASCFSADRVLHIGGD</sequence>
<dbReference type="InterPro" id="IPR027396">
    <property type="entry name" value="DsrEFH-like"/>
</dbReference>
<gene>
    <name evidence="1" type="ORF">A45J_1182</name>
</gene>
<evidence type="ECO:0000313" key="1">
    <source>
        <dbReference type="EMBL" id="GER93441.1"/>
    </source>
</evidence>
<proteinExistence type="predicted"/>
<accession>A0A5J4L3J2</accession>
<dbReference type="AlphaFoldDB" id="A0A5J4L3J2"/>